<dbReference type="Pfam" id="PF01996">
    <property type="entry name" value="F420_ligase"/>
    <property type="match status" value="1"/>
</dbReference>
<dbReference type="RefSeq" id="WP_331272751.1">
    <property type="nucleotide sequence ID" value="NZ_JAANNP010000001.1"/>
</dbReference>
<dbReference type="Pfam" id="PF00881">
    <property type="entry name" value="Nitroreductase"/>
    <property type="match status" value="1"/>
</dbReference>
<keyword evidence="7" id="KW-0342">GTP-binding</keyword>
<proteinExistence type="predicted"/>
<evidence type="ECO:0000256" key="7">
    <source>
        <dbReference type="ARBA" id="ARBA00023134"/>
    </source>
</evidence>
<evidence type="ECO:0000256" key="8">
    <source>
        <dbReference type="ARBA" id="ARBA00023211"/>
    </source>
</evidence>
<evidence type="ECO:0000313" key="12">
    <source>
        <dbReference type="EMBL" id="NHC13110.1"/>
    </source>
</evidence>
<evidence type="ECO:0000313" key="13">
    <source>
        <dbReference type="Proteomes" id="UP000800981"/>
    </source>
</evidence>
<dbReference type="Gene3D" id="3.40.109.10">
    <property type="entry name" value="NADH Oxidase"/>
    <property type="match status" value="1"/>
</dbReference>
<keyword evidence="4" id="KW-0460">Magnesium</keyword>
<accession>A0ABX0GTN3</accession>
<keyword evidence="3" id="KW-0547">Nucleotide-binding</keyword>
<comment type="caution">
    <text evidence="12">The sequence shown here is derived from an EMBL/GenBank/DDBJ whole genome shotgun (WGS) entry which is preliminary data.</text>
</comment>
<feature type="domain" description="Coenzyme F420:L-glutamate ligase-like" evidence="11">
    <location>
        <begin position="17"/>
        <end position="209"/>
    </location>
</feature>
<keyword evidence="9" id="KW-0511">Multifunctional enzyme</keyword>
<dbReference type="Proteomes" id="UP000800981">
    <property type="component" value="Unassembled WGS sequence"/>
</dbReference>
<dbReference type="Gene3D" id="3.30.1330.100">
    <property type="entry name" value="CofE-like"/>
    <property type="match status" value="2"/>
</dbReference>
<gene>
    <name evidence="12" type="ORF">G9H71_04870</name>
</gene>
<dbReference type="SUPFAM" id="SSF144010">
    <property type="entry name" value="CofE-like"/>
    <property type="match status" value="1"/>
</dbReference>
<keyword evidence="5" id="KW-0630">Potassium</keyword>
<name>A0ABX0GTN3_9ACTN</name>
<dbReference type="GO" id="GO:0052618">
    <property type="term" value="F:coenzyme F420-0:L-glutamate ligase activity"/>
    <property type="evidence" value="ECO:0007669"/>
    <property type="project" value="UniProtKB-EC"/>
</dbReference>
<dbReference type="EC" id="6.3.2.31" evidence="12"/>
<keyword evidence="6" id="KW-0560">Oxidoreductase</keyword>
<evidence type="ECO:0000256" key="1">
    <source>
        <dbReference type="ARBA" id="ARBA00022598"/>
    </source>
</evidence>
<protein>
    <submittedName>
        <fullName evidence="12">Coenzyme F420-0:L-glutamate ligase</fullName>
        <ecNumber evidence="12">6.3.2.31</ecNumber>
    </submittedName>
</protein>
<evidence type="ECO:0000256" key="6">
    <source>
        <dbReference type="ARBA" id="ARBA00023002"/>
    </source>
</evidence>
<keyword evidence="2" id="KW-0479">Metal-binding</keyword>
<dbReference type="InterPro" id="IPR019943">
    <property type="entry name" value="F420_FbiB_C"/>
</dbReference>
<evidence type="ECO:0000256" key="5">
    <source>
        <dbReference type="ARBA" id="ARBA00022958"/>
    </source>
</evidence>
<evidence type="ECO:0000259" key="10">
    <source>
        <dbReference type="Pfam" id="PF00881"/>
    </source>
</evidence>
<dbReference type="NCBIfam" id="TIGR01916">
    <property type="entry name" value="F420_cofE"/>
    <property type="match status" value="1"/>
</dbReference>
<keyword evidence="8" id="KW-0464">Manganese</keyword>
<dbReference type="PANTHER" id="PTHR47917:SF1">
    <property type="entry name" value="COENZYME F420:L-GLUTAMATE LIGASE"/>
    <property type="match status" value="1"/>
</dbReference>
<dbReference type="PANTHER" id="PTHR47917">
    <property type="match status" value="1"/>
</dbReference>
<dbReference type="InterPro" id="IPR000415">
    <property type="entry name" value="Nitroreductase-like"/>
</dbReference>
<dbReference type="SUPFAM" id="SSF55469">
    <property type="entry name" value="FMN-dependent nitroreductase-like"/>
    <property type="match status" value="1"/>
</dbReference>
<keyword evidence="1 12" id="KW-0436">Ligase</keyword>
<evidence type="ECO:0000259" key="11">
    <source>
        <dbReference type="Pfam" id="PF01996"/>
    </source>
</evidence>
<feature type="domain" description="Nitroreductase" evidence="10">
    <location>
        <begin position="251"/>
        <end position="420"/>
    </location>
</feature>
<reference evidence="12 13" key="1">
    <citation type="submission" date="2020-03" db="EMBL/GenBank/DDBJ databases">
        <title>Two novel Motilibacter sp.</title>
        <authorList>
            <person name="Liu S."/>
        </authorList>
    </citation>
    <scope>NUCLEOTIDE SEQUENCE [LARGE SCALE GENOMIC DNA]</scope>
    <source>
        <strain evidence="12 13">E257</strain>
    </source>
</reference>
<dbReference type="InterPro" id="IPR029479">
    <property type="entry name" value="Nitroreductase"/>
</dbReference>
<sequence>MTPAAGGELTVVPVLGLPEVRAGDDLAALLDAYAPELLDGDVLVVSSKVVAKAEGRLRVGMSRAEAVAAEAVRVVAARGETQIVETRHGLVMAAAGVDASNVDEGTVLLLPEDPDASARLLRAALRERRGLRRLGVVVSDTAGRTWREGQVDLAIGAAGVLPALDLRGTPDAGGRRLDATVIALVDELASAAELVKGKAAGVPATVVRGAPGLLDDDGPGARALVRPSADDMFRLGSREALAQGRREAVPARRTVRSFTAEPVDPAAVRRAVASALTAPAPHHTTPWRYVLLESEPARVRLLDAMREAWVQDLRADGRPAEEIERRIRRGDVLRRAPYLVVPCLVADGAHAYPDARRAAAERAMFLLAGGAGVQALLVALTAEGLASAWVSSTLFCADVVRAELGLAGDWEPLGAVAVGHAAQPPAERAPRDPDDFVLVR</sequence>
<dbReference type="NCBIfam" id="NF009810">
    <property type="entry name" value="PRK13294.1"/>
    <property type="match status" value="1"/>
</dbReference>
<organism evidence="12 13">
    <name type="scientific">Motilibacter deserti</name>
    <dbReference type="NCBI Taxonomy" id="2714956"/>
    <lineage>
        <taxon>Bacteria</taxon>
        <taxon>Bacillati</taxon>
        <taxon>Actinomycetota</taxon>
        <taxon>Actinomycetes</taxon>
        <taxon>Motilibacterales</taxon>
        <taxon>Motilibacteraceae</taxon>
        <taxon>Motilibacter</taxon>
    </lineage>
</organism>
<evidence type="ECO:0000256" key="2">
    <source>
        <dbReference type="ARBA" id="ARBA00022723"/>
    </source>
</evidence>
<keyword evidence="13" id="KW-1185">Reference proteome</keyword>
<evidence type="ECO:0000256" key="3">
    <source>
        <dbReference type="ARBA" id="ARBA00022741"/>
    </source>
</evidence>
<dbReference type="NCBIfam" id="TIGR03553">
    <property type="entry name" value="F420_FbiB_CTERM"/>
    <property type="match status" value="1"/>
</dbReference>
<dbReference type="InterPro" id="IPR008225">
    <property type="entry name" value="F420-0_g-glutamyl_ligase"/>
</dbReference>
<dbReference type="EMBL" id="JAANNP010000001">
    <property type="protein sequence ID" value="NHC13110.1"/>
    <property type="molecule type" value="Genomic_DNA"/>
</dbReference>
<evidence type="ECO:0000256" key="4">
    <source>
        <dbReference type="ARBA" id="ARBA00022842"/>
    </source>
</evidence>
<dbReference type="InterPro" id="IPR002847">
    <property type="entry name" value="F420-0_gamma-glut_ligase-dom"/>
</dbReference>
<evidence type="ECO:0000256" key="9">
    <source>
        <dbReference type="ARBA" id="ARBA00023268"/>
    </source>
</evidence>